<dbReference type="PANTHER" id="PTHR32060">
    <property type="entry name" value="TAIL-SPECIFIC PROTEASE"/>
    <property type="match status" value="1"/>
</dbReference>
<dbReference type="SMART" id="SM00245">
    <property type="entry name" value="TSPc"/>
    <property type="match status" value="1"/>
</dbReference>
<keyword evidence="4 6" id="KW-0378">Hydrolase</keyword>
<evidence type="ECO:0000256" key="3">
    <source>
        <dbReference type="ARBA" id="ARBA00022729"/>
    </source>
</evidence>
<dbReference type="EMBL" id="JAFBDR010000002">
    <property type="protein sequence ID" value="MBM7570106.1"/>
    <property type="molecule type" value="Genomic_DNA"/>
</dbReference>
<dbReference type="SUPFAM" id="SSF50156">
    <property type="entry name" value="PDZ domain-like"/>
    <property type="match status" value="1"/>
</dbReference>
<dbReference type="Pfam" id="PF17820">
    <property type="entry name" value="PDZ_6"/>
    <property type="match status" value="1"/>
</dbReference>
<dbReference type="CDD" id="cd06782">
    <property type="entry name" value="cpPDZ_CPP-like"/>
    <property type="match status" value="1"/>
</dbReference>
<dbReference type="InterPro" id="IPR032812">
    <property type="entry name" value="SbsA_Ig"/>
</dbReference>
<dbReference type="RefSeq" id="WP_204497539.1">
    <property type="nucleotide sequence ID" value="NZ_JAFBDR010000002.1"/>
</dbReference>
<dbReference type="Pfam" id="PF13205">
    <property type="entry name" value="Big_5"/>
    <property type="match status" value="1"/>
</dbReference>
<gene>
    <name evidence="8" type="ORF">JOC48_000584</name>
</gene>
<evidence type="ECO:0000259" key="7">
    <source>
        <dbReference type="PROSITE" id="PS50106"/>
    </source>
</evidence>
<dbReference type="PANTHER" id="PTHR32060:SF30">
    <property type="entry name" value="CARBOXY-TERMINAL PROCESSING PROTEASE CTPA"/>
    <property type="match status" value="1"/>
</dbReference>
<accession>A0ABS2MW76</accession>
<dbReference type="InterPro" id="IPR041489">
    <property type="entry name" value="PDZ_6"/>
</dbReference>
<dbReference type="InterPro" id="IPR029045">
    <property type="entry name" value="ClpP/crotonase-like_dom_sf"/>
</dbReference>
<feature type="domain" description="PDZ" evidence="7">
    <location>
        <begin position="77"/>
        <end position="141"/>
    </location>
</feature>
<organism evidence="8 9">
    <name type="scientific">Aquibacillus albus</name>
    <dbReference type="NCBI Taxonomy" id="1168171"/>
    <lineage>
        <taxon>Bacteria</taxon>
        <taxon>Bacillati</taxon>
        <taxon>Bacillota</taxon>
        <taxon>Bacilli</taxon>
        <taxon>Bacillales</taxon>
        <taxon>Bacillaceae</taxon>
        <taxon>Aquibacillus</taxon>
    </lineage>
</organism>
<dbReference type="InterPro" id="IPR005151">
    <property type="entry name" value="Tail-specific_protease"/>
</dbReference>
<dbReference type="GO" id="GO:0006508">
    <property type="term" value="P:proteolysis"/>
    <property type="evidence" value="ECO:0007669"/>
    <property type="project" value="UniProtKB-KW"/>
</dbReference>
<keyword evidence="2 6" id="KW-0645">Protease</keyword>
<dbReference type="Gene3D" id="3.30.750.44">
    <property type="match status" value="1"/>
</dbReference>
<dbReference type="CDD" id="cd07560">
    <property type="entry name" value="Peptidase_S41_CPP"/>
    <property type="match status" value="1"/>
</dbReference>
<dbReference type="Gene3D" id="2.30.42.10">
    <property type="match status" value="1"/>
</dbReference>
<evidence type="ECO:0000313" key="9">
    <source>
        <dbReference type="Proteomes" id="UP001296943"/>
    </source>
</evidence>
<keyword evidence="3" id="KW-0732">Signal</keyword>
<dbReference type="InterPro" id="IPR004447">
    <property type="entry name" value="Peptidase_S41A"/>
</dbReference>
<dbReference type="Gene3D" id="3.90.226.10">
    <property type="entry name" value="2-enoyl-CoA Hydratase, Chain A, domain 1"/>
    <property type="match status" value="1"/>
</dbReference>
<comment type="caution">
    <text evidence="8">The sequence shown here is derived from an EMBL/GenBank/DDBJ whole genome shotgun (WGS) entry which is preliminary data.</text>
</comment>
<dbReference type="PROSITE" id="PS50106">
    <property type="entry name" value="PDZ"/>
    <property type="match status" value="1"/>
</dbReference>
<name>A0ABS2MW76_9BACI</name>
<keyword evidence="9" id="KW-1185">Reference proteome</keyword>
<dbReference type="InterPro" id="IPR001478">
    <property type="entry name" value="PDZ"/>
</dbReference>
<protein>
    <submittedName>
        <fullName evidence="8">Carboxyl-terminal processing protease</fullName>
        <ecNumber evidence="8">3.4.21.102</ecNumber>
    </submittedName>
</protein>
<dbReference type="GO" id="GO:0004252">
    <property type="term" value="F:serine-type endopeptidase activity"/>
    <property type="evidence" value="ECO:0007669"/>
    <property type="project" value="UniProtKB-EC"/>
</dbReference>
<dbReference type="SMART" id="SM00228">
    <property type="entry name" value="PDZ"/>
    <property type="match status" value="1"/>
</dbReference>
<dbReference type="SUPFAM" id="SSF52096">
    <property type="entry name" value="ClpP/crotonase"/>
    <property type="match status" value="1"/>
</dbReference>
<evidence type="ECO:0000256" key="5">
    <source>
        <dbReference type="ARBA" id="ARBA00022825"/>
    </source>
</evidence>
<evidence type="ECO:0000256" key="6">
    <source>
        <dbReference type="RuleBase" id="RU004404"/>
    </source>
</evidence>
<dbReference type="Proteomes" id="UP001296943">
    <property type="component" value="Unassembled WGS sequence"/>
</dbReference>
<dbReference type="Pfam" id="PF03572">
    <property type="entry name" value="Peptidase_S41"/>
    <property type="match status" value="1"/>
</dbReference>
<dbReference type="NCBIfam" id="TIGR00225">
    <property type="entry name" value="prc"/>
    <property type="match status" value="1"/>
</dbReference>
<sequence length="459" mass="51452">MDYRKKIVSLIAIFIFIFMGIVPTQASTPIDDVRSLVDQYYVDSVSEDVINESTIEEILTHLDQYSDYYSKEEFQAFINTLNNTYVGIGVGIENTDEKIMITQVFPGSSAEAAGVQSNDQIISVDGKAVSGMTLEQVIERVTGQEGTKVEITFYRPSTDTYMKKTLERKNVTLPTILAKKLAGNVGYMRMNKFNDYTIDHMLEELNNYSAVDHWILDVRNNSGGYLHVAQQVVGMFPNANITLIEETKDNLEQLPSIRQEFQFEDQVDLLVNEYSASAAEILAGALQDTNNAFVYGSTTYGKGVMQNIFQLSSGGYLKLTTARFYTPNHRVIDQVGISPDVKTETPLADAHLAWFHTNYSSYKQLNAVENVPTNKVFTVEFSTAINVDSFRDRKIEFIHLGGEQVPVTFSKTENKKIEVTPKEPLIKGEQYLLLIHPGWESTNGKTNAKGTIVKVTVGK</sequence>
<evidence type="ECO:0000256" key="2">
    <source>
        <dbReference type="ARBA" id="ARBA00022670"/>
    </source>
</evidence>
<keyword evidence="5 6" id="KW-0720">Serine protease</keyword>
<comment type="similarity">
    <text evidence="1 6">Belongs to the peptidase S41A family.</text>
</comment>
<evidence type="ECO:0000256" key="1">
    <source>
        <dbReference type="ARBA" id="ARBA00009179"/>
    </source>
</evidence>
<dbReference type="EC" id="3.4.21.102" evidence="8"/>
<evidence type="ECO:0000256" key="4">
    <source>
        <dbReference type="ARBA" id="ARBA00022801"/>
    </source>
</evidence>
<evidence type="ECO:0000313" key="8">
    <source>
        <dbReference type="EMBL" id="MBM7570106.1"/>
    </source>
</evidence>
<dbReference type="InterPro" id="IPR036034">
    <property type="entry name" value="PDZ_sf"/>
</dbReference>
<reference evidence="8 9" key="1">
    <citation type="submission" date="2021-01" db="EMBL/GenBank/DDBJ databases">
        <title>Genomic Encyclopedia of Type Strains, Phase IV (KMG-IV): sequencing the most valuable type-strain genomes for metagenomic binning, comparative biology and taxonomic classification.</title>
        <authorList>
            <person name="Goeker M."/>
        </authorList>
    </citation>
    <scope>NUCLEOTIDE SEQUENCE [LARGE SCALE GENOMIC DNA]</scope>
    <source>
        <strain evidence="8 9">DSM 23711</strain>
    </source>
</reference>
<proteinExistence type="inferred from homology"/>